<protein>
    <recommendedName>
        <fullName evidence="3">DUF1552 domain-containing protein</fullName>
    </recommendedName>
</protein>
<dbReference type="AlphaFoldDB" id="A0A5B9Q7Z3"/>
<dbReference type="InterPro" id="IPR011447">
    <property type="entry name" value="DUF1552"/>
</dbReference>
<organism evidence="1 2">
    <name type="scientific">Bythopirellula goksoeyrii</name>
    <dbReference type="NCBI Taxonomy" id="1400387"/>
    <lineage>
        <taxon>Bacteria</taxon>
        <taxon>Pseudomonadati</taxon>
        <taxon>Planctomycetota</taxon>
        <taxon>Planctomycetia</taxon>
        <taxon>Pirellulales</taxon>
        <taxon>Lacipirellulaceae</taxon>
        <taxon>Bythopirellula</taxon>
    </lineage>
</organism>
<gene>
    <name evidence="1" type="ORF">Pr1d_09600</name>
</gene>
<evidence type="ECO:0008006" key="3">
    <source>
        <dbReference type="Google" id="ProtNLM"/>
    </source>
</evidence>
<name>A0A5B9Q7Z3_9BACT</name>
<keyword evidence="2" id="KW-1185">Reference proteome</keyword>
<sequence>MKNQLDRRHFLRNVGASIALPSFVSLGGSKLFAAQSAARLATTASGAPLRTAFVYFPNGSIPSQWWPAETGDAPTLAGTLAPLEKMKQHLQVLGGLDQVNAEGDKDGAGDHARGSSVFLTGVRLNKSATDIQAGVSIDQAIAEKAGEQTLFPSLEMTCDEQRQSGSCDSGYACAYQFNVSWKSPTQPMPPEPNPRLMFERLFGSGSPAERAANLARRRADQQSILDYVLGDARKMHNRLAARDREKLDQYLNGVREIEQRLERAERLSATNVPQIDAPAGISADFAEHVSITFDMLLLAFQSDLTRVSTLMLAHDGSNRSFDHIGIPEGHHDLSHHQNDAERIEKIARIDRWYVEQFANFLDKLQNTPDIDGNSLLHNSMIVYGSGNADGNRHTHSNLPIILAGHGGGELTPGRYQHHGSKPLCNLYLSLADRMGVTDLQRFGDSTGRLGDV</sequence>
<dbReference type="Pfam" id="PF07586">
    <property type="entry name" value="HXXSHH"/>
    <property type="match status" value="1"/>
</dbReference>
<evidence type="ECO:0000313" key="2">
    <source>
        <dbReference type="Proteomes" id="UP000323917"/>
    </source>
</evidence>
<reference evidence="1 2" key="1">
    <citation type="submission" date="2019-08" db="EMBL/GenBank/DDBJ databases">
        <title>Deep-cultivation of Planctomycetes and their phenomic and genomic characterization uncovers novel biology.</title>
        <authorList>
            <person name="Wiegand S."/>
            <person name="Jogler M."/>
            <person name="Boedeker C."/>
            <person name="Pinto D."/>
            <person name="Vollmers J."/>
            <person name="Rivas-Marin E."/>
            <person name="Kohn T."/>
            <person name="Peeters S.H."/>
            <person name="Heuer A."/>
            <person name="Rast P."/>
            <person name="Oberbeckmann S."/>
            <person name="Bunk B."/>
            <person name="Jeske O."/>
            <person name="Meyerdierks A."/>
            <person name="Storesund J.E."/>
            <person name="Kallscheuer N."/>
            <person name="Luecker S."/>
            <person name="Lage O.M."/>
            <person name="Pohl T."/>
            <person name="Merkel B.J."/>
            <person name="Hornburger P."/>
            <person name="Mueller R.-W."/>
            <person name="Bruemmer F."/>
            <person name="Labrenz M."/>
            <person name="Spormann A.M."/>
            <person name="Op den Camp H."/>
            <person name="Overmann J."/>
            <person name="Amann R."/>
            <person name="Jetten M.S.M."/>
            <person name="Mascher T."/>
            <person name="Medema M.H."/>
            <person name="Devos D.P."/>
            <person name="Kaster A.-K."/>
            <person name="Ovreas L."/>
            <person name="Rohde M."/>
            <person name="Galperin M.Y."/>
            <person name="Jogler C."/>
        </authorList>
    </citation>
    <scope>NUCLEOTIDE SEQUENCE [LARGE SCALE GENOMIC DNA]</scope>
    <source>
        <strain evidence="1 2">Pr1d</strain>
    </source>
</reference>
<dbReference type="EMBL" id="CP042913">
    <property type="protein sequence ID" value="QEG33695.1"/>
    <property type="molecule type" value="Genomic_DNA"/>
</dbReference>
<dbReference type="RefSeq" id="WP_210417888.1">
    <property type="nucleotide sequence ID" value="NZ_CP042913.1"/>
</dbReference>
<dbReference type="Proteomes" id="UP000323917">
    <property type="component" value="Chromosome"/>
</dbReference>
<accession>A0A5B9Q7Z3</accession>
<dbReference type="KEGG" id="bgok:Pr1d_09600"/>
<dbReference type="InterPro" id="IPR006311">
    <property type="entry name" value="TAT_signal"/>
</dbReference>
<proteinExistence type="predicted"/>
<dbReference type="PROSITE" id="PS51318">
    <property type="entry name" value="TAT"/>
    <property type="match status" value="1"/>
</dbReference>
<evidence type="ECO:0000313" key="1">
    <source>
        <dbReference type="EMBL" id="QEG33695.1"/>
    </source>
</evidence>